<dbReference type="Gene3D" id="6.20.210.20">
    <property type="entry name" value="THAP domain"/>
    <property type="match status" value="1"/>
</dbReference>
<keyword evidence="9" id="KW-0804">Transcription</keyword>
<evidence type="ECO:0000256" key="1">
    <source>
        <dbReference type="ARBA" id="ARBA00004642"/>
    </source>
</evidence>
<evidence type="ECO:0000313" key="18">
    <source>
        <dbReference type="Proteomes" id="UP000499080"/>
    </source>
</evidence>
<evidence type="ECO:0000256" key="12">
    <source>
        <dbReference type="PROSITE-ProRule" id="PRU00309"/>
    </source>
</evidence>
<dbReference type="InterPro" id="IPR006612">
    <property type="entry name" value="THAP_Znf"/>
</dbReference>
<dbReference type="PROSITE" id="PS50950">
    <property type="entry name" value="ZF_THAP"/>
    <property type="match status" value="1"/>
</dbReference>
<comment type="caution">
    <text evidence="17">The sequence shown here is derived from an EMBL/GenBank/DDBJ whole genome shotgun (WGS) entry which is preliminary data.</text>
</comment>
<keyword evidence="10" id="KW-0539">Nucleus</keyword>
<comment type="similarity">
    <text evidence="2">Belongs to the THAP1 family.</text>
</comment>
<keyword evidence="11" id="KW-0131">Cell cycle</keyword>
<proteinExistence type="inferred from homology"/>
<dbReference type="Proteomes" id="UP000499080">
    <property type="component" value="Unassembled WGS sequence"/>
</dbReference>
<evidence type="ECO:0000256" key="8">
    <source>
        <dbReference type="ARBA" id="ARBA00023125"/>
    </source>
</evidence>
<gene>
    <name evidence="17" type="ORF">AVEN_170185_1</name>
    <name evidence="16" type="ORF">AVEN_44065_1</name>
</gene>
<evidence type="ECO:0000256" key="2">
    <source>
        <dbReference type="ARBA" id="ARBA00006177"/>
    </source>
</evidence>
<dbReference type="SMART" id="SM00980">
    <property type="entry name" value="THAP"/>
    <property type="match status" value="1"/>
</dbReference>
<dbReference type="AlphaFoldDB" id="A0A4Y2MPY0"/>
<evidence type="ECO:0000256" key="10">
    <source>
        <dbReference type="ARBA" id="ARBA00023242"/>
    </source>
</evidence>
<evidence type="ECO:0000256" key="14">
    <source>
        <dbReference type="SAM" id="MobiDB-lite"/>
    </source>
</evidence>
<keyword evidence="7 13" id="KW-0175">Coiled coil</keyword>
<dbReference type="GO" id="GO:0043565">
    <property type="term" value="F:sequence-specific DNA binding"/>
    <property type="evidence" value="ECO:0007669"/>
    <property type="project" value="InterPro"/>
</dbReference>
<dbReference type="InterPro" id="IPR026516">
    <property type="entry name" value="THAP1/10"/>
</dbReference>
<evidence type="ECO:0000256" key="3">
    <source>
        <dbReference type="ARBA" id="ARBA00022723"/>
    </source>
</evidence>
<keyword evidence="18" id="KW-1185">Reference proteome</keyword>
<dbReference type="GO" id="GO:0008270">
    <property type="term" value="F:zinc ion binding"/>
    <property type="evidence" value="ECO:0007669"/>
    <property type="project" value="UniProtKB-KW"/>
</dbReference>
<keyword evidence="5" id="KW-0862">Zinc</keyword>
<evidence type="ECO:0000256" key="6">
    <source>
        <dbReference type="ARBA" id="ARBA00023015"/>
    </source>
</evidence>
<comment type="subcellular location">
    <subcellularLocation>
        <location evidence="1">Nucleus</location>
        <location evidence="1">Nucleoplasm</location>
    </subcellularLocation>
</comment>
<evidence type="ECO:0000256" key="9">
    <source>
        <dbReference type="ARBA" id="ARBA00023163"/>
    </source>
</evidence>
<evidence type="ECO:0000313" key="16">
    <source>
        <dbReference type="EMBL" id="GBN28606.1"/>
    </source>
</evidence>
<keyword evidence="6" id="KW-0805">Transcription regulation</keyword>
<dbReference type="SMART" id="SM00692">
    <property type="entry name" value="DM3"/>
    <property type="match status" value="1"/>
</dbReference>
<dbReference type="PANTHER" id="PTHR46600:SF1">
    <property type="entry name" value="THAP DOMAIN-CONTAINING PROTEIN 1"/>
    <property type="match status" value="1"/>
</dbReference>
<feature type="domain" description="THAP-type" evidence="15">
    <location>
        <begin position="1"/>
        <end position="81"/>
    </location>
</feature>
<evidence type="ECO:0000256" key="4">
    <source>
        <dbReference type="ARBA" id="ARBA00022771"/>
    </source>
</evidence>
<evidence type="ECO:0000256" key="11">
    <source>
        <dbReference type="ARBA" id="ARBA00023306"/>
    </source>
</evidence>
<dbReference type="InterPro" id="IPR038441">
    <property type="entry name" value="THAP_Znf_sf"/>
</dbReference>
<feature type="coiled-coil region" evidence="13">
    <location>
        <begin position="240"/>
        <end position="288"/>
    </location>
</feature>
<evidence type="ECO:0000259" key="15">
    <source>
        <dbReference type="PROSITE" id="PS50950"/>
    </source>
</evidence>
<dbReference type="GO" id="GO:0005654">
    <property type="term" value="C:nucleoplasm"/>
    <property type="evidence" value="ECO:0007669"/>
    <property type="project" value="UniProtKB-SubCell"/>
</dbReference>
<organism evidence="17 18">
    <name type="scientific">Araneus ventricosus</name>
    <name type="common">Orbweaver spider</name>
    <name type="synonym">Epeira ventricosa</name>
    <dbReference type="NCBI Taxonomy" id="182803"/>
    <lineage>
        <taxon>Eukaryota</taxon>
        <taxon>Metazoa</taxon>
        <taxon>Ecdysozoa</taxon>
        <taxon>Arthropoda</taxon>
        <taxon>Chelicerata</taxon>
        <taxon>Arachnida</taxon>
        <taxon>Araneae</taxon>
        <taxon>Araneomorphae</taxon>
        <taxon>Entelegynae</taxon>
        <taxon>Araneoidea</taxon>
        <taxon>Araneidae</taxon>
        <taxon>Araneus</taxon>
    </lineage>
</organism>
<evidence type="ECO:0000256" key="7">
    <source>
        <dbReference type="ARBA" id="ARBA00023054"/>
    </source>
</evidence>
<feature type="region of interest" description="Disordered" evidence="14">
    <location>
        <begin position="117"/>
        <end position="136"/>
    </location>
</feature>
<reference evidence="17 18" key="1">
    <citation type="journal article" date="2019" name="Sci. Rep.">
        <title>Orb-weaving spider Araneus ventricosus genome elucidates the spidroin gene catalogue.</title>
        <authorList>
            <person name="Kono N."/>
            <person name="Nakamura H."/>
            <person name="Ohtoshi R."/>
            <person name="Moran D.A.P."/>
            <person name="Shinohara A."/>
            <person name="Yoshida Y."/>
            <person name="Fujiwara M."/>
            <person name="Mori M."/>
            <person name="Tomita M."/>
            <person name="Arakawa K."/>
        </authorList>
    </citation>
    <scope>NUCLEOTIDE SEQUENCE [LARGE SCALE GENOMIC DNA]</scope>
</reference>
<dbReference type="EMBL" id="BGPR01007665">
    <property type="protein sequence ID" value="GBN28609.1"/>
    <property type="molecule type" value="Genomic_DNA"/>
</dbReference>
<protein>
    <recommendedName>
        <fullName evidence="15">THAP-type domain-containing protein</fullName>
    </recommendedName>
</protein>
<keyword evidence="4 12" id="KW-0863">Zinc-finger</keyword>
<dbReference type="EMBL" id="BGPR01007664">
    <property type="protein sequence ID" value="GBN28606.1"/>
    <property type="molecule type" value="Genomic_DNA"/>
</dbReference>
<dbReference type="Pfam" id="PF05485">
    <property type="entry name" value="THAP"/>
    <property type="match status" value="1"/>
</dbReference>
<evidence type="ECO:0000256" key="5">
    <source>
        <dbReference type="ARBA" id="ARBA00022833"/>
    </source>
</evidence>
<sequence length="314" mass="35787">MSACAAYGCKNRPHNKIPGITFHKFPKDIALRNEWLLALRRVNFRPTKYSRLCSEHFSENQIDRTSLACVRLKENAVPNIFKGYPKHLQKKLKRLSSTENESMTRLKSKCIVEEEDEDCMTDEGLGEPEESITHSEDAEQINSSLIFLKDKSFTSESSSDLNKNGISCHPNILRIIPANVSNDAPKLFSNSSLNPDLIDALSSSCRVENSSVVPDSSDTATSAVLTQSKLSNEIILQRKVQQLEIMNLSYRKKIKLLQQQNRRQKAKIDALQNRIRDLETNRTTDEDISEDCISENEIYEELLKHQRENNENSS</sequence>
<dbReference type="OrthoDB" id="6509764at2759"/>
<keyword evidence="8 12" id="KW-0238">DNA-binding</keyword>
<name>A0A4Y2MPY0_ARAVE</name>
<dbReference type="SUPFAM" id="SSF57716">
    <property type="entry name" value="Glucocorticoid receptor-like (DNA-binding domain)"/>
    <property type="match status" value="1"/>
</dbReference>
<evidence type="ECO:0000256" key="13">
    <source>
        <dbReference type="SAM" id="Coils"/>
    </source>
</evidence>
<accession>A0A4Y2MPY0</accession>
<evidence type="ECO:0000313" key="17">
    <source>
        <dbReference type="EMBL" id="GBN28609.1"/>
    </source>
</evidence>
<dbReference type="PANTHER" id="PTHR46600">
    <property type="entry name" value="THAP DOMAIN-CONTAINING"/>
    <property type="match status" value="1"/>
</dbReference>
<feature type="compositionally biased region" description="Acidic residues" evidence="14">
    <location>
        <begin position="117"/>
        <end position="130"/>
    </location>
</feature>
<keyword evidence="3" id="KW-0479">Metal-binding</keyword>